<gene>
    <name evidence="2" type="ORF">NLI96_g7858</name>
</gene>
<proteinExistence type="predicted"/>
<dbReference type="InterPro" id="IPR011009">
    <property type="entry name" value="Kinase-like_dom_sf"/>
</dbReference>
<feature type="domain" description="Protein kinase" evidence="1">
    <location>
        <begin position="70"/>
        <end position="384"/>
    </location>
</feature>
<dbReference type="GO" id="GO:0005524">
    <property type="term" value="F:ATP binding"/>
    <property type="evidence" value="ECO:0007669"/>
    <property type="project" value="InterPro"/>
</dbReference>
<dbReference type="Gene3D" id="1.10.510.10">
    <property type="entry name" value="Transferase(Phosphotransferase) domain 1"/>
    <property type="match status" value="1"/>
</dbReference>
<reference evidence="2" key="1">
    <citation type="submission" date="2022-07" db="EMBL/GenBank/DDBJ databases">
        <title>Genome Sequence of Physisporinus lineatus.</title>
        <authorList>
            <person name="Buettner E."/>
        </authorList>
    </citation>
    <scope>NUCLEOTIDE SEQUENCE</scope>
    <source>
        <strain evidence="2">VT162</strain>
    </source>
</reference>
<evidence type="ECO:0000313" key="3">
    <source>
        <dbReference type="Proteomes" id="UP001212997"/>
    </source>
</evidence>
<dbReference type="GO" id="GO:0004674">
    <property type="term" value="F:protein serine/threonine kinase activity"/>
    <property type="evidence" value="ECO:0007669"/>
    <property type="project" value="TreeGrafter"/>
</dbReference>
<evidence type="ECO:0000259" key="1">
    <source>
        <dbReference type="PROSITE" id="PS50011"/>
    </source>
</evidence>
<comment type="caution">
    <text evidence="2">The sequence shown here is derived from an EMBL/GenBank/DDBJ whole genome shotgun (WGS) entry which is preliminary data.</text>
</comment>
<dbReference type="SMART" id="SM00220">
    <property type="entry name" value="S_TKc"/>
    <property type="match status" value="1"/>
</dbReference>
<keyword evidence="3" id="KW-1185">Reference proteome</keyword>
<dbReference type="GO" id="GO:0005634">
    <property type="term" value="C:nucleus"/>
    <property type="evidence" value="ECO:0007669"/>
    <property type="project" value="TreeGrafter"/>
</dbReference>
<dbReference type="InterPro" id="IPR000719">
    <property type="entry name" value="Prot_kinase_dom"/>
</dbReference>
<dbReference type="GO" id="GO:0044773">
    <property type="term" value="P:mitotic DNA damage checkpoint signaling"/>
    <property type="evidence" value="ECO:0007669"/>
    <property type="project" value="TreeGrafter"/>
</dbReference>
<dbReference type="SUPFAM" id="SSF56112">
    <property type="entry name" value="Protein kinase-like (PK-like)"/>
    <property type="match status" value="1"/>
</dbReference>
<name>A0AAD5YGS1_9APHY</name>
<dbReference type="AlphaFoldDB" id="A0AAD5YGS1"/>
<evidence type="ECO:0000313" key="2">
    <source>
        <dbReference type="EMBL" id="KAJ3481133.1"/>
    </source>
</evidence>
<dbReference type="PANTHER" id="PTHR44167">
    <property type="entry name" value="OVARIAN-SPECIFIC SERINE/THREONINE-PROTEIN KINASE LOK-RELATED"/>
    <property type="match status" value="1"/>
</dbReference>
<dbReference type="Proteomes" id="UP001212997">
    <property type="component" value="Unassembled WGS sequence"/>
</dbReference>
<accession>A0AAD5YGS1</accession>
<dbReference type="CDD" id="cd00180">
    <property type="entry name" value="PKc"/>
    <property type="match status" value="1"/>
</dbReference>
<protein>
    <recommendedName>
        <fullName evidence="1">Protein kinase domain-containing protein</fullName>
    </recommendedName>
</protein>
<dbReference type="GO" id="GO:0005737">
    <property type="term" value="C:cytoplasm"/>
    <property type="evidence" value="ECO:0007669"/>
    <property type="project" value="TreeGrafter"/>
</dbReference>
<dbReference type="PANTHER" id="PTHR44167:SF24">
    <property type="entry name" value="SERINE_THREONINE-PROTEIN KINASE CHK2"/>
    <property type="match status" value="1"/>
</dbReference>
<dbReference type="PROSITE" id="PS50011">
    <property type="entry name" value="PROTEIN_KINASE_DOM"/>
    <property type="match status" value="1"/>
</dbReference>
<dbReference type="EMBL" id="JANAWD010000337">
    <property type="protein sequence ID" value="KAJ3481133.1"/>
    <property type="molecule type" value="Genomic_DNA"/>
</dbReference>
<organism evidence="2 3">
    <name type="scientific">Meripilus lineatus</name>
    <dbReference type="NCBI Taxonomy" id="2056292"/>
    <lineage>
        <taxon>Eukaryota</taxon>
        <taxon>Fungi</taxon>
        <taxon>Dikarya</taxon>
        <taxon>Basidiomycota</taxon>
        <taxon>Agaricomycotina</taxon>
        <taxon>Agaricomycetes</taxon>
        <taxon>Polyporales</taxon>
        <taxon>Meripilaceae</taxon>
        <taxon>Meripilus</taxon>
    </lineage>
</organism>
<sequence length="384" mass="45230">MSAPDFQPSAQEPVKLLQPLQKYQPFTFHNLTKNETFWMEHQKWLEGKGYMLRPRYRPGWVPSWDIDDIKVLPDSVEDGTFGQHPDIMDATRISDNSLVSMKRVDNPLENEINAHLSTEPFVSHPHNHCVPVYEVLEIPDLQDEVIVVMPLLRPFNEPQFKSVGEAVEFFRQIFEGLQLMHEFNVAHRDCTSANIMMDPQPTFPEMFHPGRISRSRDFKSKAKFYTRTSRPTKYLFIDFGLSVRFPPGQDRRVIPIRGGDRTVPEFEWYGIKKEHDPFPVDVYYLGNLIREEFLQRSKGLEFIRPLIDDMVQDDPTKRPTMSEVVNRYDKMMKSLSYFRLRSRLVDRDEGPWWHPFPIFRAIAHIYRTTIHVCTLRNPIPRPPS</sequence>